<gene>
    <name evidence="9" type="ORF">AVDCRST_MAG41-4227</name>
</gene>
<feature type="active site" description="Charge relay system" evidence="5">
    <location>
        <position position="178"/>
    </location>
</feature>
<dbReference type="PROSITE" id="PS00138">
    <property type="entry name" value="SUBTILASE_SER"/>
    <property type="match status" value="1"/>
</dbReference>
<keyword evidence="2 5" id="KW-0645">Protease</keyword>
<dbReference type="SUPFAM" id="SSF52743">
    <property type="entry name" value="Subtilisin-like"/>
    <property type="match status" value="1"/>
</dbReference>
<dbReference type="Pfam" id="PF00082">
    <property type="entry name" value="Peptidase_S8"/>
    <property type="match status" value="1"/>
</dbReference>
<dbReference type="Gene3D" id="3.40.50.200">
    <property type="entry name" value="Peptidase S8/S53 domain"/>
    <property type="match status" value="1"/>
</dbReference>
<evidence type="ECO:0000256" key="4">
    <source>
        <dbReference type="ARBA" id="ARBA00022825"/>
    </source>
</evidence>
<reference evidence="9" key="1">
    <citation type="submission" date="2020-02" db="EMBL/GenBank/DDBJ databases">
        <authorList>
            <person name="Meier V. D."/>
        </authorList>
    </citation>
    <scope>NUCLEOTIDE SEQUENCE</scope>
    <source>
        <strain evidence="9">AVDCRST_MAG41</strain>
    </source>
</reference>
<protein>
    <recommendedName>
        <fullName evidence="8">Peptidase S8/S53 domain-containing protein</fullName>
    </recommendedName>
</protein>
<dbReference type="AlphaFoldDB" id="A0A6J4JW13"/>
<keyword evidence="4 5" id="KW-0720">Serine protease</keyword>
<evidence type="ECO:0000256" key="3">
    <source>
        <dbReference type="ARBA" id="ARBA00022801"/>
    </source>
</evidence>
<keyword evidence="7" id="KW-0732">Signal</keyword>
<dbReference type="GO" id="GO:0006508">
    <property type="term" value="P:proteolysis"/>
    <property type="evidence" value="ECO:0007669"/>
    <property type="project" value="UniProtKB-KW"/>
</dbReference>
<dbReference type="InterPro" id="IPR050131">
    <property type="entry name" value="Peptidase_S8_subtilisin-like"/>
</dbReference>
<feature type="domain" description="Peptidase S8/S53" evidence="8">
    <location>
        <begin position="170"/>
        <end position="474"/>
    </location>
</feature>
<dbReference type="InterPro" id="IPR023828">
    <property type="entry name" value="Peptidase_S8_Ser-AS"/>
</dbReference>
<comment type="similarity">
    <text evidence="1 5">Belongs to the peptidase S8 family.</text>
</comment>
<feature type="active site" description="Charge relay system" evidence="5">
    <location>
        <position position="431"/>
    </location>
</feature>
<evidence type="ECO:0000313" key="9">
    <source>
        <dbReference type="EMBL" id="CAA9288855.1"/>
    </source>
</evidence>
<dbReference type="PROSITE" id="PS51892">
    <property type="entry name" value="SUBTILASE"/>
    <property type="match status" value="1"/>
</dbReference>
<feature type="region of interest" description="Disordered" evidence="6">
    <location>
        <begin position="109"/>
        <end position="146"/>
    </location>
</feature>
<feature type="chain" id="PRO_5026754332" description="Peptidase S8/S53 domain-containing protein" evidence="7">
    <location>
        <begin position="36"/>
        <end position="527"/>
    </location>
</feature>
<dbReference type="PRINTS" id="PR00723">
    <property type="entry name" value="SUBTILISIN"/>
</dbReference>
<feature type="active site" description="Charge relay system" evidence="5">
    <location>
        <position position="224"/>
    </location>
</feature>
<sequence length="527" mass="54618">MIHTKPPVIRRLTALGATFLLALSMGVTVLAPAAAAENATGRWAVVFTGTALPGDVDQLVAGAGGTITERIPEIGALRVQSSAPDFAARMGAVTGVRAVSPDIEAELIPEEAPTAAQPPLAPPEESPRGAAEPAGPDPQPGFDNFYNQQWDKMRMNASATGSYAVQRGRRDVAVAVLDTGAEVLPVAHPDIAPNLDFARSRSFIGSNAPGGDPSPAAWDDRHGHGSWCLSAVGAPINTVGVSGVAPTVTLVALKVLSDTGSGSYLDLAEALVYAGVNKLDVASMSLGGFLNHSDSQALYIAVQRATEFARSNGVTPIAALGNNNFDLSDGAFLRDFVEVPGEVPGVIGVSATGYYNQKAYYSNYGVGKADVAAPGGDRIFQLPPPNYRGGGRVLGAWARENLGGVAPVLIEEDCDLTSADCGAYAWVQGTSMATPNAAGVAGLIVSQYGDFTPDNSRKLHLPPTTVESILQITANNQPCPQPRLVTYPGAPSTLPSNARCNGDAGYNGFYGKGIVDALKAVTEYQQH</sequence>
<evidence type="ECO:0000256" key="6">
    <source>
        <dbReference type="SAM" id="MobiDB-lite"/>
    </source>
</evidence>
<dbReference type="InterPro" id="IPR036852">
    <property type="entry name" value="Peptidase_S8/S53_dom_sf"/>
</dbReference>
<evidence type="ECO:0000256" key="2">
    <source>
        <dbReference type="ARBA" id="ARBA00022670"/>
    </source>
</evidence>
<dbReference type="InterPro" id="IPR000209">
    <property type="entry name" value="Peptidase_S8/S53_dom"/>
</dbReference>
<evidence type="ECO:0000256" key="5">
    <source>
        <dbReference type="PROSITE-ProRule" id="PRU01240"/>
    </source>
</evidence>
<evidence type="ECO:0000256" key="1">
    <source>
        <dbReference type="ARBA" id="ARBA00011073"/>
    </source>
</evidence>
<accession>A0A6J4JW13</accession>
<keyword evidence="3 5" id="KW-0378">Hydrolase</keyword>
<feature type="signal peptide" evidence="7">
    <location>
        <begin position="1"/>
        <end position="35"/>
    </location>
</feature>
<organism evidence="9">
    <name type="scientific">uncultured Mycobacteriales bacterium</name>
    <dbReference type="NCBI Taxonomy" id="581187"/>
    <lineage>
        <taxon>Bacteria</taxon>
        <taxon>Bacillati</taxon>
        <taxon>Actinomycetota</taxon>
        <taxon>Actinomycetes</taxon>
        <taxon>Mycobacteriales</taxon>
        <taxon>environmental samples</taxon>
    </lineage>
</organism>
<dbReference type="GO" id="GO:0004252">
    <property type="term" value="F:serine-type endopeptidase activity"/>
    <property type="evidence" value="ECO:0007669"/>
    <property type="project" value="UniProtKB-UniRule"/>
</dbReference>
<dbReference type="InterPro" id="IPR015500">
    <property type="entry name" value="Peptidase_S8_subtilisin-rel"/>
</dbReference>
<dbReference type="PANTHER" id="PTHR43806">
    <property type="entry name" value="PEPTIDASE S8"/>
    <property type="match status" value="1"/>
</dbReference>
<evidence type="ECO:0000256" key="7">
    <source>
        <dbReference type="SAM" id="SignalP"/>
    </source>
</evidence>
<dbReference type="PANTHER" id="PTHR43806:SF11">
    <property type="entry name" value="CEREVISIN-RELATED"/>
    <property type="match status" value="1"/>
</dbReference>
<proteinExistence type="inferred from homology"/>
<evidence type="ECO:0000259" key="8">
    <source>
        <dbReference type="Pfam" id="PF00082"/>
    </source>
</evidence>
<name>A0A6J4JW13_9ACTN</name>
<dbReference type="EMBL" id="CADCTP010000404">
    <property type="protein sequence ID" value="CAA9288855.1"/>
    <property type="molecule type" value="Genomic_DNA"/>
</dbReference>